<evidence type="ECO:0000313" key="1">
    <source>
        <dbReference type="EMBL" id="AYQ99242.1"/>
    </source>
</evidence>
<evidence type="ECO:0000313" key="2">
    <source>
        <dbReference type="Proteomes" id="UP000279277"/>
    </source>
</evidence>
<reference evidence="1 2" key="1">
    <citation type="submission" date="2018-10" db="EMBL/GenBank/DDBJ databases">
        <authorList>
            <person name="Zack K."/>
            <person name="Garlena R.A."/>
            <person name="Russell D.A."/>
            <person name="Pope W.H."/>
            <person name="Jacobs-Sera D."/>
            <person name="Hatfull G.F."/>
        </authorList>
    </citation>
    <scope>NUCLEOTIDE SEQUENCE [LARGE SCALE GENOMIC DNA]</scope>
</reference>
<dbReference type="RefSeq" id="YP_010676596.1">
    <property type="nucleotide sequence ID" value="NC_071014.1"/>
</dbReference>
<sequence>MPKSSARMFLVGVGGIKGNFMTKSGGEITADANKVYDGGKLTPEVLAGPAEIGNITVTRAYDAKIDQAIINTMRKNVGIWETSISVTPTDRTLKAIGKATTYSQCLLVGLTEPEYDASSGDAVTYELEFAVGSVA</sequence>
<dbReference type="EMBL" id="MK016493">
    <property type="protein sequence ID" value="AYQ99242.1"/>
    <property type="molecule type" value="Genomic_DNA"/>
</dbReference>
<dbReference type="GeneID" id="77952958"/>
<keyword evidence="2" id="KW-1185">Reference proteome</keyword>
<organism evidence="1 2">
    <name type="scientific">Brevibacterium phage Cantare</name>
    <dbReference type="NCBI Taxonomy" id="2338395"/>
    <lineage>
        <taxon>Viruses</taxon>
        <taxon>Duplodnaviria</taxon>
        <taxon>Heunggongvirae</taxon>
        <taxon>Uroviricota</taxon>
        <taxon>Caudoviricetes</taxon>
        <taxon>Cantarevirus</taxon>
        <taxon>Cantarevirus cantare</taxon>
    </lineage>
</organism>
<dbReference type="Proteomes" id="UP000279277">
    <property type="component" value="Segment"/>
</dbReference>
<dbReference type="KEGG" id="vg:77952958"/>
<accession>A0A3G3LYM1</accession>
<name>A0A3G3LYM1_9CAUD</name>
<gene>
    <name evidence="1" type="primary">21</name>
    <name evidence="1" type="ORF">PBI_CANTARE_21</name>
</gene>
<protein>
    <submittedName>
        <fullName evidence="1">Tail tube protein</fullName>
    </submittedName>
</protein>
<proteinExistence type="predicted"/>